<reference evidence="5 6" key="1">
    <citation type="submission" date="2019-07" db="EMBL/GenBank/DDBJ databases">
        <title>Genomes of Cafeteria roenbergensis.</title>
        <authorList>
            <person name="Fischer M.G."/>
            <person name="Hackl T."/>
            <person name="Roman M."/>
        </authorList>
    </citation>
    <scope>NUCLEOTIDE SEQUENCE [LARGE SCALE GENOMIC DNA]</scope>
    <source>
        <strain evidence="5 6">RCC970-E3</strain>
    </source>
</reference>
<feature type="compositionally biased region" description="Low complexity" evidence="4">
    <location>
        <begin position="277"/>
        <end position="294"/>
    </location>
</feature>
<dbReference type="Pfam" id="PF04615">
    <property type="entry name" value="Utp14"/>
    <property type="match status" value="1"/>
</dbReference>
<dbReference type="GO" id="GO:0006364">
    <property type="term" value="P:rRNA processing"/>
    <property type="evidence" value="ECO:0007669"/>
    <property type="project" value="InterPro"/>
</dbReference>
<sequence length="974" mass="102149">MARGKRGATKGKGKAQRNAGPGAGPAAQGRDKAAAEGRDWMRALRRVDAGEAADEDGPVEYEPPSGAQVRSAGMDEEVDEDGAMGDDDVGLSRAVDAVWSARRGAGGGEESGRAGRTTEGAEAGEWDDVPDSEIDDDALAEEEGAVTLMDMLDASTARQEQEQHQQQQQTAGAAATAGSRRARRAAARAEVEAAAAAAEAAALAATPARKRAALGLAGEAAEEAEFASAARSTGGGLTVAALMAGLRADDDDDDDTDDDDDDSDDDSDSDEGDGSDSADGTGSASASSAAASARGGKRASKSGDAALLRSGAVSALARAADSLSRAAPALTAPSAKPVQQRAARQAAYEAVSDHVGRWEGAVRAERRAAQINFVAEAAPVGDRLRLTTAGLLGSFAPETSAEQQMAAALAAAGVSDASGIAQAEAEAASLLAAREETPAERKRREDRLQRLRAVLLWEEEKRRRSNKSKSKSYRRVKKRAEKRAEAAERERLRKEDPERAAELDEKEALDFARARATLRTEGGSKWVRRVLREGAAGAQHCGAGAKRAEVLEALREADELRKRVRAAAGAADEDDDEDDEDEDDASSDDEDGAAAAGGRAARAARRRAEADTLEAAAAADAEAAGLGPDATSALLDVRRARVNVLRDVGLLAANGAMLTEAELAAEEEAEAEAAPGVAGMAFMRAAGRRAREEARSAARRLARSLQTEERRILSGEAPRDSAELIRRAFAGTGATEAELDAEKRADAEMAADQQLMAEAGLGRRALKHARATNKSAADILGPTSGWGAWAGKGAPAEPQWMKRQRKEAEARVAERRKSVLGRRLDAHSRNTVLSERRDRKLAKHQIQPQMLPVQFQGRREAGGDPHGAKWEKGAAAYERSLRQPLGRDWNTKSAAAALAAPEVITRAGLSLDPATYAEATKRRSDVEKSERAMGQGPKRALKASRGGAAGDDGKGSAKARKRRSATARAAPALR</sequence>
<gene>
    <name evidence="5" type="ORF">FNF28_06382</name>
</gene>
<feature type="compositionally biased region" description="Basic residues" evidence="4">
    <location>
        <begin position="466"/>
        <end position="481"/>
    </location>
</feature>
<dbReference type="AlphaFoldDB" id="A0A5A8CYB4"/>
<comment type="subcellular location">
    <subcellularLocation>
        <location evidence="1">Nucleus</location>
        <location evidence="1">Nucleolus</location>
    </subcellularLocation>
</comment>
<keyword evidence="3" id="KW-0539">Nucleus</keyword>
<feature type="compositionally biased region" description="Acidic residues" evidence="4">
    <location>
        <begin position="571"/>
        <end position="592"/>
    </location>
</feature>
<feature type="compositionally biased region" description="Basic and acidic residues" evidence="4">
    <location>
        <begin position="29"/>
        <end position="49"/>
    </location>
</feature>
<feature type="compositionally biased region" description="Basic and acidic residues" evidence="4">
    <location>
        <begin position="919"/>
        <end position="931"/>
    </location>
</feature>
<evidence type="ECO:0000256" key="1">
    <source>
        <dbReference type="ARBA" id="ARBA00004604"/>
    </source>
</evidence>
<dbReference type="PANTHER" id="PTHR14150:SF12">
    <property type="entry name" value="U3 SMALL NUCLEOLAR RNA-ASSOCIATED PROTEIN 14 HOMOLOG A"/>
    <property type="match status" value="1"/>
</dbReference>
<protein>
    <submittedName>
        <fullName evidence="5">Uncharacterized protein</fullName>
    </submittedName>
</protein>
<accession>A0A5A8CYB4</accession>
<proteinExistence type="predicted"/>
<feature type="region of interest" description="Disordered" evidence="4">
    <location>
        <begin position="205"/>
        <end position="233"/>
    </location>
</feature>
<name>A0A5A8CYB4_CAFRO</name>
<feature type="compositionally biased region" description="Acidic residues" evidence="4">
    <location>
        <begin position="74"/>
        <end position="89"/>
    </location>
</feature>
<comment type="caution">
    <text evidence="5">The sequence shown here is derived from an EMBL/GenBank/DDBJ whole genome shotgun (WGS) entry which is preliminary data.</text>
</comment>
<feature type="compositionally biased region" description="Low complexity" evidence="4">
    <location>
        <begin position="613"/>
        <end position="628"/>
    </location>
</feature>
<dbReference type="Proteomes" id="UP000324907">
    <property type="component" value="Unassembled WGS sequence"/>
</dbReference>
<keyword evidence="2" id="KW-0597">Phosphoprotein</keyword>
<feature type="region of interest" description="Disordered" evidence="4">
    <location>
        <begin position="909"/>
        <end position="974"/>
    </location>
</feature>
<feature type="compositionally biased region" description="Low complexity" evidence="4">
    <location>
        <begin position="164"/>
        <end position="179"/>
    </location>
</feature>
<dbReference type="PANTHER" id="PTHR14150">
    <property type="entry name" value="U3 SMALL NUCLEOLAR RNA-ASSOCIATED PROTEIN 14"/>
    <property type="match status" value="1"/>
</dbReference>
<feature type="region of interest" description="Disordered" evidence="4">
    <location>
        <begin position="564"/>
        <end position="628"/>
    </location>
</feature>
<evidence type="ECO:0000256" key="2">
    <source>
        <dbReference type="ARBA" id="ARBA00022553"/>
    </source>
</evidence>
<dbReference type="GO" id="GO:0032040">
    <property type="term" value="C:small-subunit processome"/>
    <property type="evidence" value="ECO:0007669"/>
    <property type="project" value="InterPro"/>
</dbReference>
<evidence type="ECO:0000256" key="3">
    <source>
        <dbReference type="ARBA" id="ARBA00023242"/>
    </source>
</evidence>
<feature type="region of interest" description="Disordered" evidence="4">
    <location>
        <begin position="466"/>
        <end position="507"/>
    </location>
</feature>
<feature type="compositionally biased region" description="Acidic residues" evidence="4">
    <location>
        <begin position="122"/>
        <end position="144"/>
    </location>
</feature>
<evidence type="ECO:0000256" key="4">
    <source>
        <dbReference type="SAM" id="MobiDB-lite"/>
    </source>
</evidence>
<feature type="region of interest" description="Disordered" evidence="4">
    <location>
        <begin position="246"/>
        <end position="304"/>
    </location>
</feature>
<organism evidence="5 6">
    <name type="scientific">Cafeteria roenbergensis</name>
    <name type="common">Marine flagellate</name>
    <dbReference type="NCBI Taxonomy" id="33653"/>
    <lineage>
        <taxon>Eukaryota</taxon>
        <taxon>Sar</taxon>
        <taxon>Stramenopiles</taxon>
        <taxon>Bigyra</taxon>
        <taxon>Opalozoa</taxon>
        <taxon>Bicosoecida</taxon>
        <taxon>Cafeteriaceae</taxon>
        <taxon>Cafeteria</taxon>
    </lineage>
</organism>
<dbReference type="InterPro" id="IPR006709">
    <property type="entry name" value="SSU_processome_Utp14"/>
</dbReference>
<dbReference type="EMBL" id="VLTL01000159">
    <property type="protein sequence ID" value="KAA0158142.1"/>
    <property type="molecule type" value="Genomic_DNA"/>
</dbReference>
<feature type="compositionally biased region" description="Basic and acidic residues" evidence="4">
    <location>
        <begin position="482"/>
        <end position="507"/>
    </location>
</feature>
<evidence type="ECO:0000313" key="5">
    <source>
        <dbReference type="EMBL" id="KAA0158142.1"/>
    </source>
</evidence>
<feature type="compositionally biased region" description="Low complexity" evidence="4">
    <location>
        <begin position="16"/>
        <end position="28"/>
    </location>
</feature>
<evidence type="ECO:0000313" key="6">
    <source>
        <dbReference type="Proteomes" id="UP000324907"/>
    </source>
</evidence>
<feature type="compositionally biased region" description="Acidic residues" evidence="4">
    <location>
        <begin position="249"/>
        <end position="276"/>
    </location>
</feature>
<feature type="compositionally biased region" description="Low complexity" evidence="4">
    <location>
        <begin position="205"/>
        <end position="219"/>
    </location>
</feature>
<feature type="region of interest" description="Disordered" evidence="4">
    <location>
        <begin position="1"/>
        <end position="185"/>
    </location>
</feature>
<feature type="compositionally biased region" description="Basic residues" evidence="4">
    <location>
        <begin position="1"/>
        <end position="15"/>
    </location>
</feature>